<dbReference type="EMBL" id="BMAT01013285">
    <property type="protein sequence ID" value="GFS09256.1"/>
    <property type="molecule type" value="Genomic_DNA"/>
</dbReference>
<keyword evidence="2" id="KW-1185">Reference proteome</keyword>
<protein>
    <submittedName>
        <fullName evidence="1">Uncharacterized protein</fullName>
    </submittedName>
</protein>
<proteinExistence type="predicted"/>
<dbReference type="Proteomes" id="UP000762676">
    <property type="component" value="Unassembled WGS sequence"/>
</dbReference>
<dbReference type="AlphaFoldDB" id="A0AAV4IE55"/>
<sequence length="165" mass="18255">MSSALPTISVQKEFESDRDSLLDMCSKSVVPMIEQPVADRTKRSNSIMEAFIDAPTINGGDAAKIRPASAFLPHNSLPRRLQERLAGILEEGLSGGPPASQAGLDAQTGSYAGSVRFRHRRGEAMLREDPDVTPNSKERLMGLWKDMDKCRYLRVLDEKIKLVWG</sequence>
<organism evidence="1 2">
    <name type="scientific">Elysia marginata</name>
    <dbReference type="NCBI Taxonomy" id="1093978"/>
    <lineage>
        <taxon>Eukaryota</taxon>
        <taxon>Metazoa</taxon>
        <taxon>Spiralia</taxon>
        <taxon>Lophotrochozoa</taxon>
        <taxon>Mollusca</taxon>
        <taxon>Gastropoda</taxon>
        <taxon>Heterobranchia</taxon>
        <taxon>Euthyneura</taxon>
        <taxon>Panpulmonata</taxon>
        <taxon>Sacoglossa</taxon>
        <taxon>Placobranchoidea</taxon>
        <taxon>Plakobranchidae</taxon>
        <taxon>Elysia</taxon>
    </lineage>
</organism>
<reference evidence="1 2" key="1">
    <citation type="journal article" date="2021" name="Elife">
        <title>Chloroplast acquisition without the gene transfer in kleptoplastic sea slugs, Plakobranchus ocellatus.</title>
        <authorList>
            <person name="Maeda T."/>
            <person name="Takahashi S."/>
            <person name="Yoshida T."/>
            <person name="Shimamura S."/>
            <person name="Takaki Y."/>
            <person name="Nagai Y."/>
            <person name="Toyoda A."/>
            <person name="Suzuki Y."/>
            <person name="Arimoto A."/>
            <person name="Ishii H."/>
            <person name="Satoh N."/>
            <person name="Nishiyama T."/>
            <person name="Hasebe M."/>
            <person name="Maruyama T."/>
            <person name="Minagawa J."/>
            <person name="Obokata J."/>
            <person name="Shigenobu S."/>
        </authorList>
    </citation>
    <scope>NUCLEOTIDE SEQUENCE [LARGE SCALE GENOMIC DNA]</scope>
</reference>
<comment type="caution">
    <text evidence="1">The sequence shown here is derived from an EMBL/GenBank/DDBJ whole genome shotgun (WGS) entry which is preliminary data.</text>
</comment>
<evidence type="ECO:0000313" key="2">
    <source>
        <dbReference type="Proteomes" id="UP000762676"/>
    </source>
</evidence>
<gene>
    <name evidence="1" type="ORF">ElyMa_006616200</name>
</gene>
<evidence type="ECO:0000313" key="1">
    <source>
        <dbReference type="EMBL" id="GFS09256.1"/>
    </source>
</evidence>
<name>A0AAV4IE55_9GAST</name>
<accession>A0AAV4IE55</accession>